<comment type="caution">
    <text evidence="1">The sequence shown here is derived from an EMBL/GenBank/DDBJ whole genome shotgun (WGS) entry which is preliminary data.</text>
</comment>
<keyword evidence="2" id="KW-1185">Reference proteome</keyword>
<dbReference type="EMBL" id="JAMSHJ010000002">
    <property type="protein sequence ID" value="KAI5436065.1"/>
    <property type="molecule type" value="Genomic_DNA"/>
</dbReference>
<evidence type="ECO:0000313" key="2">
    <source>
        <dbReference type="Proteomes" id="UP001058974"/>
    </source>
</evidence>
<gene>
    <name evidence="1" type="ORF">KIW84_022489</name>
</gene>
<proteinExistence type="predicted"/>
<reference evidence="1 2" key="1">
    <citation type="journal article" date="2022" name="Nat. Genet.">
        <title>Improved pea reference genome and pan-genome highlight genomic features and evolutionary characteristics.</title>
        <authorList>
            <person name="Yang T."/>
            <person name="Liu R."/>
            <person name="Luo Y."/>
            <person name="Hu S."/>
            <person name="Wang D."/>
            <person name="Wang C."/>
            <person name="Pandey M.K."/>
            <person name="Ge S."/>
            <person name="Xu Q."/>
            <person name="Li N."/>
            <person name="Li G."/>
            <person name="Huang Y."/>
            <person name="Saxena R.K."/>
            <person name="Ji Y."/>
            <person name="Li M."/>
            <person name="Yan X."/>
            <person name="He Y."/>
            <person name="Liu Y."/>
            <person name="Wang X."/>
            <person name="Xiang C."/>
            <person name="Varshney R.K."/>
            <person name="Ding H."/>
            <person name="Gao S."/>
            <person name="Zong X."/>
        </authorList>
    </citation>
    <scope>NUCLEOTIDE SEQUENCE [LARGE SCALE GENOMIC DNA]</scope>
    <source>
        <strain evidence="1 2">cv. Zhongwan 6</strain>
    </source>
</reference>
<dbReference type="Gramene" id="Psat02G0248900-T1">
    <property type="protein sequence ID" value="KAI5436065.1"/>
    <property type="gene ID" value="KIW84_022489"/>
</dbReference>
<name>A0A9D4YF21_PEA</name>
<organism evidence="1 2">
    <name type="scientific">Pisum sativum</name>
    <name type="common">Garden pea</name>
    <name type="synonym">Lathyrus oleraceus</name>
    <dbReference type="NCBI Taxonomy" id="3888"/>
    <lineage>
        <taxon>Eukaryota</taxon>
        <taxon>Viridiplantae</taxon>
        <taxon>Streptophyta</taxon>
        <taxon>Embryophyta</taxon>
        <taxon>Tracheophyta</taxon>
        <taxon>Spermatophyta</taxon>
        <taxon>Magnoliopsida</taxon>
        <taxon>eudicotyledons</taxon>
        <taxon>Gunneridae</taxon>
        <taxon>Pentapetalae</taxon>
        <taxon>rosids</taxon>
        <taxon>fabids</taxon>
        <taxon>Fabales</taxon>
        <taxon>Fabaceae</taxon>
        <taxon>Papilionoideae</taxon>
        <taxon>50 kb inversion clade</taxon>
        <taxon>NPAAA clade</taxon>
        <taxon>Hologalegina</taxon>
        <taxon>IRL clade</taxon>
        <taxon>Fabeae</taxon>
        <taxon>Lathyrus</taxon>
    </lineage>
</organism>
<protein>
    <submittedName>
        <fullName evidence="1">Uncharacterized protein</fullName>
    </submittedName>
</protein>
<accession>A0A9D4YF21</accession>
<evidence type="ECO:0000313" key="1">
    <source>
        <dbReference type="EMBL" id="KAI5436065.1"/>
    </source>
</evidence>
<dbReference type="Proteomes" id="UP001058974">
    <property type="component" value="Chromosome 2"/>
</dbReference>
<sequence length="200" mass="22681">MGGPERVYFAFEALACRAVKHHWWADGSLRMVAEIEKLCLKENKTAYVKLERIVLDQSDHPGIVRLYFTFSRRIFSVQGTAPSSEGTGSITRLASIDSFDSKWQPFLDPGESVLMISMVKKLPKKNYKQEGCIFLPVNFQLVILQCFCNGLLVKFLNLTMHSHTCCKQKENCMKCTLSQNSTRYQMEALKPASAKDPKCA</sequence>
<dbReference type="AlphaFoldDB" id="A0A9D4YF21"/>